<dbReference type="Gene3D" id="3.30.565.10">
    <property type="entry name" value="Histidine kinase-like ATPase, C-terminal domain"/>
    <property type="match status" value="1"/>
</dbReference>
<dbReference type="AlphaFoldDB" id="A0A7T0G0V8"/>
<gene>
    <name evidence="10" type="ORF">G3M70_13350</name>
</gene>
<dbReference type="PANTHER" id="PTHR43065">
    <property type="entry name" value="SENSOR HISTIDINE KINASE"/>
    <property type="match status" value="1"/>
</dbReference>
<dbReference type="CDD" id="cd00082">
    <property type="entry name" value="HisKA"/>
    <property type="match status" value="1"/>
</dbReference>
<dbReference type="Pfam" id="PF00512">
    <property type="entry name" value="HisKA"/>
    <property type="match status" value="1"/>
</dbReference>
<evidence type="ECO:0000256" key="2">
    <source>
        <dbReference type="ARBA" id="ARBA00012438"/>
    </source>
</evidence>
<evidence type="ECO:0000256" key="5">
    <source>
        <dbReference type="ARBA" id="ARBA00022741"/>
    </source>
</evidence>
<keyword evidence="5" id="KW-0547">Nucleotide-binding</keyword>
<dbReference type="InterPro" id="IPR003594">
    <property type="entry name" value="HATPase_dom"/>
</dbReference>
<dbReference type="EMBL" id="CP048685">
    <property type="protein sequence ID" value="QPJ62809.1"/>
    <property type="molecule type" value="Genomic_DNA"/>
</dbReference>
<dbReference type="SMART" id="SM00388">
    <property type="entry name" value="HisKA"/>
    <property type="match status" value="1"/>
</dbReference>
<reference evidence="10 11" key="1">
    <citation type="submission" date="2020-02" db="EMBL/GenBank/DDBJ databases">
        <title>Genomic and physiological characterization of two novel Nitrospinaceae genera.</title>
        <authorList>
            <person name="Mueller A.J."/>
            <person name="Jung M.-Y."/>
            <person name="Strachan C.R."/>
            <person name="Herbold C.W."/>
            <person name="Kirkegaard R.H."/>
            <person name="Daims H."/>
        </authorList>
    </citation>
    <scope>NUCLEOTIDE SEQUENCE [LARGE SCALE GENOMIC DNA]</scope>
    <source>
        <strain evidence="10">EB</strain>
    </source>
</reference>
<keyword evidence="3" id="KW-0597">Phosphoprotein</keyword>
<evidence type="ECO:0000256" key="6">
    <source>
        <dbReference type="ARBA" id="ARBA00022777"/>
    </source>
</evidence>
<evidence type="ECO:0000259" key="9">
    <source>
        <dbReference type="PROSITE" id="PS50109"/>
    </source>
</evidence>
<keyword evidence="4" id="KW-0808">Transferase</keyword>
<dbReference type="InterPro" id="IPR036097">
    <property type="entry name" value="HisK_dim/P_sf"/>
</dbReference>
<evidence type="ECO:0000256" key="7">
    <source>
        <dbReference type="ARBA" id="ARBA00022840"/>
    </source>
</evidence>
<evidence type="ECO:0000313" key="11">
    <source>
        <dbReference type="Proteomes" id="UP000594688"/>
    </source>
</evidence>
<dbReference type="GO" id="GO:0005524">
    <property type="term" value="F:ATP binding"/>
    <property type="evidence" value="ECO:0007669"/>
    <property type="project" value="UniProtKB-KW"/>
</dbReference>
<proteinExistence type="predicted"/>
<keyword evidence="6" id="KW-0418">Kinase</keyword>
<feature type="domain" description="Histidine kinase" evidence="9">
    <location>
        <begin position="411"/>
        <end position="632"/>
    </location>
</feature>
<dbReference type="PRINTS" id="PR00344">
    <property type="entry name" value="BCTRLSENSOR"/>
</dbReference>
<dbReference type="Gene3D" id="3.30.450.40">
    <property type="match status" value="2"/>
</dbReference>
<name>A0A7T0G0V8_9BACT</name>
<keyword evidence="8" id="KW-0902">Two-component regulatory system</keyword>
<protein>
    <recommendedName>
        <fullName evidence="2">histidine kinase</fullName>
        <ecNumber evidence="2">2.7.13.3</ecNumber>
    </recommendedName>
</protein>
<dbReference type="SUPFAM" id="SSF55874">
    <property type="entry name" value="ATPase domain of HSP90 chaperone/DNA topoisomerase II/histidine kinase"/>
    <property type="match status" value="1"/>
</dbReference>
<dbReference type="KEGG" id="nli:G3M70_13350"/>
<dbReference type="InterPro" id="IPR004358">
    <property type="entry name" value="Sig_transdc_His_kin-like_C"/>
</dbReference>
<dbReference type="PROSITE" id="PS50109">
    <property type="entry name" value="HIS_KIN"/>
    <property type="match status" value="1"/>
</dbReference>
<dbReference type="EC" id="2.7.13.3" evidence="2"/>
<comment type="catalytic activity">
    <reaction evidence="1">
        <text>ATP + protein L-histidine = ADP + protein N-phospho-L-histidine.</text>
        <dbReference type="EC" id="2.7.13.3"/>
    </reaction>
</comment>
<organism evidence="10 11">
    <name type="scientific">Candidatus Nitronauta litoralis</name>
    <dbReference type="NCBI Taxonomy" id="2705533"/>
    <lineage>
        <taxon>Bacteria</taxon>
        <taxon>Pseudomonadati</taxon>
        <taxon>Nitrospinota/Tectimicrobiota group</taxon>
        <taxon>Nitrospinota</taxon>
        <taxon>Nitrospinia</taxon>
        <taxon>Nitrospinales</taxon>
        <taxon>Nitrospinaceae</taxon>
        <taxon>Candidatus Nitronauta</taxon>
    </lineage>
</organism>
<dbReference type="Pfam" id="PF01590">
    <property type="entry name" value="GAF"/>
    <property type="match status" value="1"/>
</dbReference>
<dbReference type="Gene3D" id="1.10.287.130">
    <property type="match status" value="1"/>
</dbReference>
<dbReference type="SUPFAM" id="SSF47384">
    <property type="entry name" value="Homodimeric domain of signal transducing histidine kinase"/>
    <property type="match status" value="1"/>
</dbReference>
<dbReference type="InterPro" id="IPR003661">
    <property type="entry name" value="HisK_dim/P_dom"/>
</dbReference>
<sequence>MDIPTNIGLEILSEVGHISNSTMEVDTILSHTINIIKNKLQIDACALYLTEGNHQNLHLKLKASSGLPVNRTSKIYLPWGKGVTGWVAEHGQPLALSEAMQDPRFIYFAEIEEERYQSMLSVPMNFKNDCIGVINVHSIENRFFKPVEVTLLKTISEQIVGCIRNAMEYEKSQLMLRQQTLLYEISQAVQAEPSLENRLWLLLIGIVLGEGNGCHRAGLFLLDEQQTRLKGTMGVGPDTEKEAEKLCRDWLTPGIKGKQSYPLEKNCFDFLRKTKFHQNIQSLEFPYLKENNILAEALFLDSPKIVATKEINSPDTEKLAHSLEANEFAIVPLIAHDIPFGVILIDNLFTDTAIKSTNLQQFIRLATQISWAIENFRLFTKLIQSNRELLSTKERLIQNEKLAALGELSAEVAHEIKNPLVSIGGFARRLQSKLSGKSIEAPSPNLETLGEYADIIVSEVERLEDLLKNILIFPKGNKPYLKLGHLSPIVRQVLDCFEMELREASIDVQLDFKNDPGPLAFDEEQIKQVLINVVFNAIESMSQGGTLDIKVEQVEPEPGLSMAEIVIKDTGGGIAQETFQNIFNPFFTTKETGSGLGLSISRRIMENHGGQILIKNNVNQGVTVQLVLPLQNDGLSNKT</sequence>
<dbReference type="GO" id="GO:0000155">
    <property type="term" value="F:phosphorelay sensor kinase activity"/>
    <property type="evidence" value="ECO:0007669"/>
    <property type="project" value="InterPro"/>
</dbReference>
<accession>A0A7T0G0V8</accession>
<dbReference type="Pfam" id="PF02518">
    <property type="entry name" value="HATPase_c"/>
    <property type="match status" value="1"/>
</dbReference>
<dbReference type="InterPro" id="IPR029016">
    <property type="entry name" value="GAF-like_dom_sf"/>
</dbReference>
<dbReference type="PANTHER" id="PTHR43065:SF10">
    <property type="entry name" value="PEROXIDE STRESS-ACTIVATED HISTIDINE KINASE MAK3"/>
    <property type="match status" value="1"/>
</dbReference>
<dbReference type="SMART" id="SM00387">
    <property type="entry name" value="HATPase_c"/>
    <property type="match status" value="1"/>
</dbReference>
<dbReference type="SMART" id="SM00065">
    <property type="entry name" value="GAF"/>
    <property type="match status" value="1"/>
</dbReference>
<dbReference type="SUPFAM" id="SSF55781">
    <property type="entry name" value="GAF domain-like"/>
    <property type="match status" value="2"/>
</dbReference>
<evidence type="ECO:0000313" key="10">
    <source>
        <dbReference type="EMBL" id="QPJ62809.1"/>
    </source>
</evidence>
<keyword evidence="7" id="KW-0067">ATP-binding</keyword>
<dbReference type="InterPro" id="IPR036890">
    <property type="entry name" value="HATPase_C_sf"/>
</dbReference>
<evidence type="ECO:0000256" key="8">
    <source>
        <dbReference type="ARBA" id="ARBA00023012"/>
    </source>
</evidence>
<dbReference type="Proteomes" id="UP000594688">
    <property type="component" value="Chromosome"/>
</dbReference>
<dbReference type="InterPro" id="IPR005467">
    <property type="entry name" value="His_kinase_dom"/>
</dbReference>
<evidence type="ECO:0000256" key="3">
    <source>
        <dbReference type="ARBA" id="ARBA00022553"/>
    </source>
</evidence>
<dbReference type="InterPro" id="IPR003018">
    <property type="entry name" value="GAF"/>
</dbReference>
<evidence type="ECO:0000256" key="4">
    <source>
        <dbReference type="ARBA" id="ARBA00022679"/>
    </source>
</evidence>
<evidence type="ECO:0000256" key="1">
    <source>
        <dbReference type="ARBA" id="ARBA00000085"/>
    </source>
</evidence>